<comment type="caution">
    <text evidence="2">The sequence shown here is derived from an EMBL/GenBank/DDBJ whole genome shotgun (WGS) entry which is preliminary data.</text>
</comment>
<dbReference type="Pfam" id="PF01593">
    <property type="entry name" value="Amino_oxidase"/>
    <property type="match status" value="1"/>
</dbReference>
<accession>A0A939LQA6</accession>
<evidence type="ECO:0000313" key="3">
    <source>
        <dbReference type="Proteomes" id="UP000664209"/>
    </source>
</evidence>
<proteinExistence type="predicted"/>
<dbReference type="Gene3D" id="3.50.50.60">
    <property type="entry name" value="FAD/NAD(P)-binding domain"/>
    <property type="match status" value="1"/>
</dbReference>
<gene>
    <name evidence="2" type="ORF">J4G33_08395</name>
</gene>
<dbReference type="GO" id="GO:0016491">
    <property type="term" value="F:oxidoreductase activity"/>
    <property type="evidence" value="ECO:0007669"/>
    <property type="project" value="InterPro"/>
</dbReference>
<dbReference type="SUPFAM" id="SSF51905">
    <property type="entry name" value="FAD/NAD(P)-binding domain"/>
    <property type="match status" value="1"/>
</dbReference>
<protein>
    <submittedName>
        <fullName evidence="2">FAD-dependent oxidoreductase</fullName>
    </submittedName>
</protein>
<dbReference type="RefSeq" id="WP_208055480.1">
    <property type="nucleotide sequence ID" value="NZ_JAGEMK010000003.1"/>
</dbReference>
<keyword evidence="3" id="KW-1185">Reference proteome</keyword>
<feature type="domain" description="Amine oxidase" evidence="1">
    <location>
        <begin position="12"/>
        <end position="403"/>
    </location>
</feature>
<sequence length="409" mass="42950">MDCEVLVVGAGMAGLECARTLARAGVDVRVVEAGDAPGGRVRSDRVDGFTVDRGFQLLNPAYPAVRDRVDLADLDLRTFLPGVLVRDDAGLRLLADPRRAPGLLPRTLTSGVLRPAELVALARWAAPAIGPVRALLARPDVALADSLDAARARGQLRHGVLEPFLAGVLAEADGTTSTRLTRLLVRAFLMGTPGVPAAGMGALPAQLARDLPDLRLGTAVESLGRVPHGRRAQTTAGPVTARAVVVATDPPTAERLTGLPAPPMKGLVTHWYATEEAPAVEAAVVVDSRRRGPVVNAAVMSLVAPEYAPPGQHLVEATCLLAPAAPDERAVREHAAEMLGVDGSRWREVARHVIPGALPAQPPPLVVRREVALGDGLYVCGDHRDTASLQGAMVSGRRTALEVRRSLGR</sequence>
<dbReference type="PANTHER" id="PTHR42841">
    <property type="entry name" value="AMINE OXIDASE"/>
    <property type="match status" value="1"/>
</dbReference>
<evidence type="ECO:0000313" key="2">
    <source>
        <dbReference type="EMBL" id="MBO1751818.1"/>
    </source>
</evidence>
<dbReference type="InterPro" id="IPR036188">
    <property type="entry name" value="FAD/NAD-bd_sf"/>
</dbReference>
<reference evidence="2" key="1">
    <citation type="submission" date="2021-03" db="EMBL/GenBank/DDBJ databases">
        <title>Actinotalea soli sp. nov., isolated from soil.</title>
        <authorList>
            <person name="Ping W."/>
            <person name="Zhang J."/>
        </authorList>
    </citation>
    <scope>NUCLEOTIDE SEQUENCE</scope>
    <source>
        <strain evidence="2">BY-33</strain>
    </source>
</reference>
<dbReference type="InterPro" id="IPR002937">
    <property type="entry name" value="Amino_oxidase"/>
</dbReference>
<dbReference type="AlphaFoldDB" id="A0A939LQA6"/>
<evidence type="ECO:0000259" key="1">
    <source>
        <dbReference type="Pfam" id="PF01593"/>
    </source>
</evidence>
<dbReference type="EMBL" id="JAGEMK010000003">
    <property type="protein sequence ID" value="MBO1751818.1"/>
    <property type="molecule type" value="Genomic_DNA"/>
</dbReference>
<organism evidence="2 3">
    <name type="scientific">Actinotalea soli</name>
    <dbReference type="NCBI Taxonomy" id="2819234"/>
    <lineage>
        <taxon>Bacteria</taxon>
        <taxon>Bacillati</taxon>
        <taxon>Actinomycetota</taxon>
        <taxon>Actinomycetes</taxon>
        <taxon>Micrococcales</taxon>
        <taxon>Cellulomonadaceae</taxon>
        <taxon>Actinotalea</taxon>
    </lineage>
</organism>
<name>A0A939LQA6_9CELL</name>
<dbReference type="Proteomes" id="UP000664209">
    <property type="component" value="Unassembled WGS sequence"/>
</dbReference>